<proteinExistence type="predicted"/>
<dbReference type="EMBL" id="CANHGI010000004">
    <property type="protein sequence ID" value="CAI5449447.1"/>
    <property type="molecule type" value="Genomic_DNA"/>
</dbReference>
<evidence type="ECO:0000313" key="3">
    <source>
        <dbReference type="EMBL" id="CAI5449447.1"/>
    </source>
</evidence>
<keyword evidence="1" id="KW-0472">Membrane</keyword>
<name>A0A9P1IQP1_9PELO</name>
<reference evidence="3" key="1">
    <citation type="submission" date="2022-11" db="EMBL/GenBank/DDBJ databases">
        <authorList>
            <person name="Kikuchi T."/>
        </authorList>
    </citation>
    <scope>NUCLEOTIDE SEQUENCE</scope>
    <source>
        <strain evidence="3">PS1010</strain>
    </source>
</reference>
<comment type="caution">
    <text evidence="3">The sequence shown here is derived from an EMBL/GenBank/DDBJ whole genome shotgun (WGS) entry which is preliminary data.</text>
</comment>
<keyword evidence="2" id="KW-0732">Signal</keyword>
<dbReference type="AlphaFoldDB" id="A0A9P1IQP1"/>
<feature type="transmembrane region" description="Helical" evidence="1">
    <location>
        <begin position="208"/>
        <end position="229"/>
    </location>
</feature>
<dbReference type="InterPro" id="IPR036734">
    <property type="entry name" value="Neur_chan_lig-bd_sf"/>
</dbReference>
<dbReference type="GO" id="GO:0005230">
    <property type="term" value="F:extracellular ligand-gated monoatomic ion channel activity"/>
    <property type="evidence" value="ECO:0007669"/>
    <property type="project" value="InterPro"/>
</dbReference>
<dbReference type="Gene3D" id="2.70.170.10">
    <property type="entry name" value="Neurotransmitter-gated ion-channel ligand-binding domain"/>
    <property type="match status" value="1"/>
</dbReference>
<gene>
    <name evidence="3" type="ORF">CAMP_LOCUS12084</name>
</gene>
<dbReference type="GO" id="GO:0016020">
    <property type="term" value="C:membrane"/>
    <property type="evidence" value="ECO:0007669"/>
    <property type="project" value="InterPro"/>
</dbReference>
<evidence type="ECO:0000313" key="4">
    <source>
        <dbReference type="Proteomes" id="UP001152747"/>
    </source>
</evidence>
<keyword evidence="1" id="KW-1133">Transmembrane helix</keyword>
<feature type="signal peptide" evidence="2">
    <location>
        <begin position="1"/>
        <end position="21"/>
    </location>
</feature>
<protein>
    <recommendedName>
        <fullName evidence="5">Neurotransmitter-gated ion-channel ligand-binding domain-containing protein</fullName>
    </recommendedName>
</protein>
<organism evidence="3 4">
    <name type="scientific">Caenorhabditis angaria</name>
    <dbReference type="NCBI Taxonomy" id="860376"/>
    <lineage>
        <taxon>Eukaryota</taxon>
        <taxon>Metazoa</taxon>
        <taxon>Ecdysozoa</taxon>
        <taxon>Nematoda</taxon>
        <taxon>Chromadorea</taxon>
        <taxon>Rhabditida</taxon>
        <taxon>Rhabditina</taxon>
        <taxon>Rhabditomorpha</taxon>
        <taxon>Rhabditoidea</taxon>
        <taxon>Rhabditidae</taxon>
        <taxon>Peloderinae</taxon>
        <taxon>Caenorhabditis</taxon>
    </lineage>
</organism>
<feature type="transmembrane region" description="Helical" evidence="1">
    <location>
        <begin position="236"/>
        <end position="258"/>
    </location>
</feature>
<accession>A0A9P1IQP1</accession>
<dbReference type="OrthoDB" id="5870453at2759"/>
<dbReference type="Proteomes" id="UP001152747">
    <property type="component" value="Unassembled WGS sequence"/>
</dbReference>
<dbReference type="SUPFAM" id="SSF63712">
    <property type="entry name" value="Nicotinic receptor ligand binding domain-like"/>
    <property type="match status" value="1"/>
</dbReference>
<feature type="chain" id="PRO_5040202096" description="Neurotransmitter-gated ion-channel ligand-binding domain-containing protein" evidence="2">
    <location>
        <begin position="22"/>
        <end position="392"/>
    </location>
</feature>
<evidence type="ECO:0000256" key="2">
    <source>
        <dbReference type="SAM" id="SignalP"/>
    </source>
</evidence>
<evidence type="ECO:0008006" key="5">
    <source>
        <dbReference type="Google" id="ProtNLM"/>
    </source>
</evidence>
<feature type="transmembrane region" description="Helical" evidence="1">
    <location>
        <begin position="368"/>
        <end position="391"/>
    </location>
</feature>
<keyword evidence="1" id="KW-0812">Transmembrane</keyword>
<evidence type="ECO:0000256" key="1">
    <source>
        <dbReference type="SAM" id="Phobius"/>
    </source>
</evidence>
<feature type="transmembrane region" description="Helical" evidence="1">
    <location>
        <begin position="264"/>
        <end position="285"/>
    </location>
</feature>
<sequence length="392" mass="44670">MRKNPLLLYLILIIFADVSNSLTQTELNELSRKFKYYHAAVRPASPDNFVTNRNGTFFNVPVEMHILATRIINRSLYVECIIKLEWIDERLKLRELFDHLTLPAEFSAWHPSLIYSPTPTSKYSSLNPTVGQLATFITIKTSLDCTATAWKYPFESFSCPISISSEGDEALIITRVVDLRDPTQKLLASISISDYPLCLIELCFKAEWPRAVLSSFLPSILIISSVFLAQWKRRKIQILVSLAAMIGILIMLCSTRPYTAATLMDLWLCATFIHSIFLVLIDLTLPARRVRYTLMVHVDETTQQAKPYKIMTRSEIENPGPFRYVNHVIDYLTKREMTPKTTIVTASPGATPIQRQITTAMLGNRKRVALSIIAISYFCFLLFYAIIVLVID</sequence>
<keyword evidence="4" id="KW-1185">Reference proteome</keyword>